<dbReference type="Gene3D" id="1.10.730.20">
    <property type="match status" value="1"/>
</dbReference>
<organism evidence="1 2">
    <name type="scientific">Panagrolaimus superbus</name>
    <dbReference type="NCBI Taxonomy" id="310955"/>
    <lineage>
        <taxon>Eukaryota</taxon>
        <taxon>Metazoa</taxon>
        <taxon>Ecdysozoa</taxon>
        <taxon>Nematoda</taxon>
        <taxon>Chromadorea</taxon>
        <taxon>Rhabditida</taxon>
        <taxon>Tylenchina</taxon>
        <taxon>Panagrolaimomorpha</taxon>
        <taxon>Panagrolaimoidea</taxon>
        <taxon>Panagrolaimidae</taxon>
        <taxon>Panagrolaimus</taxon>
    </lineage>
</organism>
<protein>
    <submittedName>
        <fullName evidence="2">Uncharacterized protein</fullName>
    </submittedName>
</protein>
<accession>A0A914ZDM6</accession>
<evidence type="ECO:0000313" key="1">
    <source>
        <dbReference type="Proteomes" id="UP000887577"/>
    </source>
</evidence>
<proteinExistence type="predicted"/>
<dbReference type="WBParaSite" id="PSU_v2.g8371.t1">
    <property type="protein sequence ID" value="PSU_v2.g8371.t1"/>
    <property type="gene ID" value="PSU_v2.g8371"/>
</dbReference>
<keyword evidence="1" id="KW-1185">Reference proteome</keyword>
<evidence type="ECO:0000313" key="2">
    <source>
        <dbReference type="WBParaSite" id="PSU_v2.g8371.t1"/>
    </source>
</evidence>
<dbReference type="Proteomes" id="UP000887577">
    <property type="component" value="Unplaced"/>
</dbReference>
<dbReference type="AlphaFoldDB" id="A0A914ZDM6"/>
<reference evidence="2" key="1">
    <citation type="submission" date="2022-11" db="UniProtKB">
        <authorList>
            <consortium name="WormBaseParasite"/>
        </authorList>
    </citation>
    <scope>IDENTIFICATION</scope>
</reference>
<name>A0A914ZDM6_9BILA</name>
<sequence>MEKVGSKFDISKMGVEIKAKNSDYEKLLSIQSVEESFSSELTELFGCSYIKISNSGNSVTDATVIDSPRKHCGRCRRLARLESDRLCDRCLNAVSSL</sequence>